<sequence length="451" mass="49540">MKKWAERIRAKLKYYFDRSYNDKLKKSVLQAIPFWVGSVITGILAVFYAKAFHWAEDFLKMILGIHPLLIFILTPVCFVASWWLIKRFSPYAKGSGIPQVMASIDLATPANGKKVHRLLNIKVLIIKILSSMLMVMGGGIVGREGPTIQIAGSVFTTINKYLPKWWVKISERNMIMTGAAAGLSAAFNTPLGGIVFAIEELAKTHIKYFKTALFTAVIIAGLTSQTLAGSYLYLGYPKTQNITLFVMLPVILVSGISGLLASQFSIYILKLSRWKEEKLKSSRSNILFLILSALIIASISYFLSSDILGSGKGLIEDVLFSEQKQKAWYTPFIRMIGCALSFTSGAAGGIFAPALSIGASIGAVFSDLIHLSPAETNVVILSGMVAFLTGITRAPFTSAIIVLEMTDRHSLIFHLMLAGIISSVVSLLISRHSLYEYIKMGFIKKAISNKQ</sequence>
<dbReference type="PRINTS" id="PR00762">
    <property type="entry name" value="CLCHANNEL"/>
</dbReference>
<reference evidence="10 11" key="1">
    <citation type="submission" date="2018-04" db="EMBL/GenBank/DDBJ databases">
        <title>Characteristic and Complete Genome Sequencing of A Novel Member of Infective Endocarditis Causative Bacteria: Bergeyella cardium QL-PH.</title>
        <authorList>
            <person name="Pan H."/>
            <person name="Sun E."/>
            <person name="Zhang Y."/>
        </authorList>
    </citation>
    <scope>NUCLEOTIDE SEQUENCE [LARGE SCALE GENOMIC DNA]</scope>
    <source>
        <strain evidence="10 11">HPQL</strain>
    </source>
</reference>
<dbReference type="CDD" id="cd01034">
    <property type="entry name" value="EriC_like"/>
    <property type="match status" value="1"/>
</dbReference>
<keyword evidence="6" id="KW-0472">Membrane</keyword>
<keyword evidence="3" id="KW-0812">Transmembrane</keyword>
<dbReference type="Proteomes" id="UP000464318">
    <property type="component" value="Chromosome"/>
</dbReference>
<dbReference type="EMBL" id="CP029149">
    <property type="protein sequence ID" value="QHN65369.1"/>
    <property type="molecule type" value="Genomic_DNA"/>
</dbReference>
<evidence type="ECO:0000256" key="9">
    <source>
        <dbReference type="ARBA" id="ARBA00023303"/>
    </source>
</evidence>
<dbReference type="RefSeq" id="WP_160224217.1">
    <property type="nucleotide sequence ID" value="NZ_CP029149.1"/>
</dbReference>
<evidence type="ECO:0000313" key="11">
    <source>
        <dbReference type="Proteomes" id="UP000464318"/>
    </source>
</evidence>
<dbReference type="SUPFAM" id="SSF81340">
    <property type="entry name" value="Clc chloride channel"/>
    <property type="match status" value="1"/>
</dbReference>
<proteinExistence type="predicted"/>
<evidence type="ECO:0000256" key="1">
    <source>
        <dbReference type="ARBA" id="ARBA00004141"/>
    </source>
</evidence>
<keyword evidence="7" id="KW-0869">Chloride channel</keyword>
<dbReference type="Pfam" id="PF00654">
    <property type="entry name" value="Voltage_CLC"/>
    <property type="match status" value="1"/>
</dbReference>
<keyword evidence="9" id="KW-0407">Ion channel</keyword>
<dbReference type="KEGG" id="bcad:DBX24_05430"/>
<evidence type="ECO:0000256" key="4">
    <source>
        <dbReference type="ARBA" id="ARBA00022989"/>
    </source>
</evidence>
<keyword evidence="5" id="KW-0406">Ion transport</keyword>
<keyword evidence="2" id="KW-0813">Transport</keyword>
<protein>
    <submittedName>
        <fullName evidence="10">Chloride channel protein</fullName>
    </submittedName>
</protein>
<evidence type="ECO:0000256" key="8">
    <source>
        <dbReference type="ARBA" id="ARBA00023214"/>
    </source>
</evidence>
<dbReference type="OrthoDB" id="9812438at2"/>
<keyword evidence="11" id="KW-1185">Reference proteome</keyword>
<dbReference type="Gene3D" id="1.10.3080.10">
    <property type="entry name" value="Clc chloride channel"/>
    <property type="match status" value="1"/>
</dbReference>
<dbReference type="GO" id="GO:0034707">
    <property type="term" value="C:chloride channel complex"/>
    <property type="evidence" value="ECO:0007669"/>
    <property type="project" value="UniProtKB-KW"/>
</dbReference>
<dbReference type="PANTHER" id="PTHR43427">
    <property type="entry name" value="CHLORIDE CHANNEL PROTEIN CLC-E"/>
    <property type="match status" value="1"/>
</dbReference>
<accession>A0A6P1QU94</accession>
<evidence type="ECO:0000256" key="5">
    <source>
        <dbReference type="ARBA" id="ARBA00023065"/>
    </source>
</evidence>
<organism evidence="10 11">
    <name type="scientific">Bergeyella cardium</name>
    <dbReference type="NCBI Taxonomy" id="1585976"/>
    <lineage>
        <taxon>Bacteria</taxon>
        <taxon>Pseudomonadati</taxon>
        <taxon>Bacteroidota</taxon>
        <taxon>Flavobacteriia</taxon>
        <taxon>Flavobacteriales</taxon>
        <taxon>Weeksellaceae</taxon>
        <taxon>Bergeyella</taxon>
    </lineage>
</organism>
<name>A0A6P1QU94_9FLAO</name>
<evidence type="ECO:0000313" key="10">
    <source>
        <dbReference type="EMBL" id="QHN65369.1"/>
    </source>
</evidence>
<keyword evidence="8" id="KW-0868">Chloride</keyword>
<dbReference type="InterPro" id="IPR050368">
    <property type="entry name" value="ClC-type_chloride_channel"/>
</dbReference>
<evidence type="ECO:0000256" key="6">
    <source>
        <dbReference type="ARBA" id="ARBA00023136"/>
    </source>
</evidence>
<dbReference type="InterPro" id="IPR001807">
    <property type="entry name" value="ClC"/>
</dbReference>
<comment type="subcellular location">
    <subcellularLocation>
        <location evidence="1">Membrane</location>
        <topology evidence="1">Multi-pass membrane protein</topology>
    </subcellularLocation>
</comment>
<dbReference type="AlphaFoldDB" id="A0A6P1QU94"/>
<dbReference type="GO" id="GO:0005254">
    <property type="term" value="F:chloride channel activity"/>
    <property type="evidence" value="ECO:0007669"/>
    <property type="project" value="UniProtKB-KW"/>
</dbReference>
<dbReference type="InterPro" id="IPR014743">
    <property type="entry name" value="Cl-channel_core"/>
</dbReference>
<gene>
    <name evidence="10" type="ORF">DBX24_05430</name>
</gene>
<evidence type="ECO:0000256" key="7">
    <source>
        <dbReference type="ARBA" id="ARBA00023173"/>
    </source>
</evidence>
<evidence type="ECO:0000256" key="2">
    <source>
        <dbReference type="ARBA" id="ARBA00022448"/>
    </source>
</evidence>
<dbReference type="PANTHER" id="PTHR43427:SF6">
    <property type="entry name" value="CHLORIDE CHANNEL PROTEIN CLC-E"/>
    <property type="match status" value="1"/>
</dbReference>
<evidence type="ECO:0000256" key="3">
    <source>
        <dbReference type="ARBA" id="ARBA00022692"/>
    </source>
</evidence>
<keyword evidence="4" id="KW-1133">Transmembrane helix</keyword>